<dbReference type="Gene3D" id="3.40.50.300">
    <property type="entry name" value="P-loop containing nucleotide triphosphate hydrolases"/>
    <property type="match status" value="1"/>
</dbReference>
<organism evidence="2 3">
    <name type="scientific">Mycobacterium europaeum</name>
    <dbReference type="NCBI Taxonomy" id="761804"/>
    <lineage>
        <taxon>Bacteria</taxon>
        <taxon>Bacillati</taxon>
        <taxon>Actinomycetota</taxon>
        <taxon>Actinomycetes</taxon>
        <taxon>Mycobacteriales</taxon>
        <taxon>Mycobacteriaceae</taxon>
        <taxon>Mycobacterium</taxon>
        <taxon>Mycobacterium simiae complex</taxon>
    </lineage>
</organism>
<accession>A0A0U1D3E9</accession>
<keyword evidence="3" id="KW-1185">Reference proteome</keyword>
<evidence type="ECO:0008006" key="4">
    <source>
        <dbReference type="Google" id="ProtNLM"/>
    </source>
</evidence>
<reference evidence="3" key="1">
    <citation type="submission" date="2015-03" db="EMBL/GenBank/DDBJ databases">
        <authorList>
            <person name="Urmite Genomes"/>
        </authorList>
    </citation>
    <scope>NUCLEOTIDE SEQUENCE [LARGE SCALE GENOMIC DNA]</scope>
    <source>
        <strain evidence="3">CSUR P1344</strain>
    </source>
</reference>
<dbReference type="RefSeq" id="WP_167542655.1">
    <property type="nucleotide sequence ID" value="NZ_CTEC01000001.1"/>
</dbReference>
<evidence type="ECO:0000313" key="3">
    <source>
        <dbReference type="Proteomes" id="UP000199601"/>
    </source>
</evidence>
<feature type="region of interest" description="Disordered" evidence="1">
    <location>
        <begin position="12"/>
        <end position="35"/>
    </location>
</feature>
<dbReference type="SUPFAM" id="SSF52540">
    <property type="entry name" value="P-loop containing nucleoside triphosphate hydrolases"/>
    <property type="match status" value="1"/>
</dbReference>
<evidence type="ECO:0000313" key="2">
    <source>
        <dbReference type="EMBL" id="CQD07446.1"/>
    </source>
</evidence>
<dbReference type="EMBL" id="CTEC01000001">
    <property type="protein sequence ID" value="CQD07446.1"/>
    <property type="molecule type" value="Genomic_DNA"/>
</dbReference>
<dbReference type="InterPro" id="IPR027417">
    <property type="entry name" value="P-loop_NTPase"/>
</dbReference>
<dbReference type="Pfam" id="PF13481">
    <property type="entry name" value="AAA_25"/>
    <property type="match status" value="1"/>
</dbReference>
<sequence>MAQEVNGLLETDVNWDAIPRPDPPDEPYPRNGHTLGADDKPVLADVLLNRSALRTLPDPQPLIDNVLDQGTTALLYGKWGTLKSFIAFDWAASVATGRKWQGRRVAQRRGLYVAGEGAFGFKGRTDAWEIGWRTTIGDNDLDVLPAPVNLMRPLEVANLAALIAWGGYGFVVLDTLARCMVGADENSAKDCGIVVDAMTRLLSFTPGGRGVVLGVHHAGKDGKTLRGSSAFESAADTVYSTTRDGAVIILDREKRKDGPETDRHELTLDPIPGTESAVISVRRGCGQLDSADNLMSAFVRHFAATGATKAELRVVADMAPATFHRALTRLVERGDLTNTGTEKRPFFKAVSK</sequence>
<dbReference type="AlphaFoldDB" id="A0A0U1D3E9"/>
<name>A0A0U1D3E9_9MYCO</name>
<dbReference type="Proteomes" id="UP000199601">
    <property type="component" value="Unassembled WGS sequence"/>
</dbReference>
<gene>
    <name evidence="2" type="ORF">BN000_01488</name>
</gene>
<proteinExistence type="predicted"/>
<evidence type="ECO:0000256" key="1">
    <source>
        <dbReference type="SAM" id="MobiDB-lite"/>
    </source>
</evidence>
<protein>
    <recommendedName>
        <fullName evidence="4">AAA family ATPase</fullName>
    </recommendedName>
</protein>